<keyword evidence="12" id="KW-1185">Reference proteome</keyword>
<dbReference type="GO" id="GO:0016787">
    <property type="term" value="F:hydrolase activity"/>
    <property type="evidence" value="ECO:0007669"/>
    <property type="project" value="UniProtKB-KW"/>
</dbReference>
<dbReference type="GO" id="GO:0003964">
    <property type="term" value="F:RNA-directed DNA polymerase activity"/>
    <property type="evidence" value="ECO:0007669"/>
    <property type="project" value="UniProtKB-KW"/>
</dbReference>
<dbReference type="Pfam" id="PF17917">
    <property type="entry name" value="RT_RNaseH"/>
    <property type="match status" value="1"/>
</dbReference>
<dbReference type="SUPFAM" id="SSF56672">
    <property type="entry name" value="DNA/RNA polymerases"/>
    <property type="match status" value="1"/>
</dbReference>
<feature type="domain" description="Retrotransposon gag" evidence="9">
    <location>
        <begin position="92"/>
        <end position="186"/>
    </location>
</feature>
<dbReference type="Pfam" id="PF03732">
    <property type="entry name" value="Retrotrans_gag"/>
    <property type="match status" value="1"/>
</dbReference>
<dbReference type="PANTHER" id="PTHR37984:SF5">
    <property type="entry name" value="PROTEIN NYNRIN-LIKE"/>
    <property type="match status" value="1"/>
</dbReference>
<dbReference type="InterPro" id="IPR041373">
    <property type="entry name" value="RT_RNaseH"/>
</dbReference>
<dbReference type="AlphaFoldDB" id="A0A5B6WHE8"/>
<proteinExistence type="predicted"/>
<dbReference type="Gene3D" id="3.30.70.270">
    <property type="match status" value="1"/>
</dbReference>
<evidence type="ECO:0000256" key="4">
    <source>
        <dbReference type="ARBA" id="ARBA00022759"/>
    </source>
</evidence>
<dbReference type="InterPro" id="IPR043128">
    <property type="entry name" value="Rev_trsase/Diguanyl_cyclase"/>
</dbReference>
<evidence type="ECO:0000256" key="2">
    <source>
        <dbReference type="ARBA" id="ARBA00022695"/>
    </source>
</evidence>
<dbReference type="Pfam" id="PF00078">
    <property type="entry name" value="RVT_1"/>
    <property type="match status" value="1"/>
</dbReference>
<keyword evidence="4" id="KW-0255">Endonuclease</keyword>
<sequence length="623" mass="71954">MDPNRAVVDDVESNVPGLAQRTVLSESRHVSTPQVVELQQLNNPPVDEIHKYGAEEFKATVDDDPERAEFWLENTIRVFDELSCTPAECLKCAISLLRDTAYQWWNTLVSVVPKERVTWEFFQTEFQKKYISQRFLNQKHKEFLELKQGRMTVTEYEREFVRLIKYAQEYVSTEEIMCKLFVDGLNKDIKLVVRILELEEFVVLVDRACKVEELSKEKRKADSEARDSRKRLMNKPYQSSSKKFRDSFTRRNVSIGHSDRDHGKQFSSPKAQVTLESSVGSLDEKDNILNARTSNTTTRGRPSRNARNVTSSRGMTKDSANESEARAPTRAYAIHAREDTSSSDVIIDTFSLYDTNVIALIDPGLTQSSEMCGKGCEAYLACILDTKVYESKIESVPIVYEFPHVFLEELPGLPLIREVEFAIELVPGTSLISIALYRMAPTELKAQLQELTDRDVLKTAFRTRFVVVFVDDIQIYSRDESEHANHLRIVLQTLRDKELFAKFSKCEFWVREVRFLGHIVSAEGIRVNPSKISTIVDWKPPRNVSEVRGCVLMQEGKVIAYASRKLKPHEKNYPMYDLELVAIVFALKIWRHHLYGEKCHIFADHKSLKYLMTQKDLNLRQRR</sequence>
<keyword evidence="2" id="KW-0548">Nucleotidyltransferase</keyword>
<feature type="compositionally biased region" description="Basic and acidic residues" evidence="7">
    <location>
        <begin position="216"/>
        <end position="227"/>
    </location>
</feature>
<organism evidence="11 12">
    <name type="scientific">Gossypium australe</name>
    <dbReference type="NCBI Taxonomy" id="47621"/>
    <lineage>
        <taxon>Eukaryota</taxon>
        <taxon>Viridiplantae</taxon>
        <taxon>Streptophyta</taxon>
        <taxon>Embryophyta</taxon>
        <taxon>Tracheophyta</taxon>
        <taxon>Spermatophyta</taxon>
        <taxon>Magnoliopsida</taxon>
        <taxon>eudicotyledons</taxon>
        <taxon>Gunneridae</taxon>
        <taxon>Pentapetalae</taxon>
        <taxon>rosids</taxon>
        <taxon>malvids</taxon>
        <taxon>Malvales</taxon>
        <taxon>Malvaceae</taxon>
        <taxon>Malvoideae</taxon>
        <taxon>Gossypium</taxon>
    </lineage>
</organism>
<evidence type="ECO:0000259" key="10">
    <source>
        <dbReference type="Pfam" id="PF17917"/>
    </source>
</evidence>
<keyword evidence="3" id="KW-0540">Nuclease</keyword>
<dbReference type="CDD" id="cd09274">
    <property type="entry name" value="RNase_HI_RT_Ty3"/>
    <property type="match status" value="1"/>
</dbReference>
<evidence type="ECO:0000256" key="1">
    <source>
        <dbReference type="ARBA" id="ARBA00022679"/>
    </source>
</evidence>
<dbReference type="InterPro" id="IPR005162">
    <property type="entry name" value="Retrotrans_gag_dom"/>
</dbReference>
<accession>A0A5B6WHE8</accession>
<evidence type="ECO:0000256" key="7">
    <source>
        <dbReference type="SAM" id="MobiDB-lite"/>
    </source>
</evidence>
<dbReference type="EMBL" id="SMMG02000003">
    <property type="protein sequence ID" value="KAA3480724.1"/>
    <property type="molecule type" value="Genomic_DNA"/>
</dbReference>
<feature type="compositionally biased region" description="Basic and acidic residues" evidence="7">
    <location>
        <begin position="315"/>
        <end position="327"/>
    </location>
</feature>
<dbReference type="InterPro" id="IPR043502">
    <property type="entry name" value="DNA/RNA_pol_sf"/>
</dbReference>
<keyword evidence="6" id="KW-0695">RNA-directed DNA polymerase</keyword>
<evidence type="ECO:0000259" key="8">
    <source>
        <dbReference type="Pfam" id="PF00078"/>
    </source>
</evidence>
<evidence type="ECO:0000256" key="5">
    <source>
        <dbReference type="ARBA" id="ARBA00022801"/>
    </source>
</evidence>
<evidence type="ECO:0000256" key="6">
    <source>
        <dbReference type="ARBA" id="ARBA00022918"/>
    </source>
</evidence>
<evidence type="ECO:0000313" key="11">
    <source>
        <dbReference type="EMBL" id="KAA3480724.1"/>
    </source>
</evidence>
<keyword evidence="5" id="KW-0378">Hydrolase</keyword>
<feature type="region of interest" description="Disordered" evidence="7">
    <location>
        <begin position="216"/>
        <end position="332"/>
    </location>
</feature>
<name>A0A5B6WHE8_9ROSI</name>
<protein>
    <submittedName>
        <fullName evidence="11">Gag-Pol polyprotein</fullName>
    </submittedName>
</protein>
<feature type="compositionally biased region" description="Polar residues" evidence="7">
    <location>
        <begin position="265"/>
        <end position="280"/>
    </location>
</feature>
<evidence type="ECO:0000259" key="9">
    <source>
        <dbReference type="Pfam" id="PF03732"/>
    </source>
</evidence>
<dbReference type="OrthoDB" id="2272416at2759"/>
<comment type="caution">
    <text evidence="11">The sequence shown here is derived from an EMBL/GenBank/DDBJ whole genome shotgun (WGS) entry which is preliminary data.</text>
</comment>
<evidence type="ECO:0000256" key="3">
    <source>
        <dbReference type="ARBA" id="ARBA00022722"/>
    </source>
</evidence>
<dbReference type="InterPro" id="IPR050951">
    <property type="entry name" value="Retrovirus_Pol_polyprotein"/>
</dbReference>
<dbReference type="GO" id="GO:0004519">
    <property type="term" value="F:endonuclease activity"/>
    <property type="evidence" value="ECO:0007669"/>
    <property type="project" value="UniProtKB-KW"/>
</dbReference>
<gene>
    <name evidence="11" type="ORF">EPI10_021140</name>
</gene>
<evidence type="ECO:0000313" key="12">
    <source>
        <dbReference type="Proteomes" id="UP000325315"/>
    </source>
</evidence>
<dbReference type="InterPro" id="IPR000477">
    <property type="entry name" value="RT_dom"/>
</dbReference>
<feature type="domain" description="Reverse transcriptase" evidence="8">
    <location>
        <begin position="460"/>
        <end position="519"/>
    </location>
</feature>
<dbReference type="Proteomes" id="UP000325315">
    <property type="component" value="Unassembled WGS sequence"/>
</dbReference>
<feature type="compositionally biased region" description="Polar residues" evidence="7">
    <location>
        <begin position="290"/>
        <end position="314"/>
    </location>
</feature>
<feature type="domain" description="Reverse transcriptase RNase H-like" evidence="10">
    <location>
        <begin position="549"/>
        <end position="622"/>
    </location>
</feature>
<dbReference type="PANTHER" id="PTHR37984">
    <property type="entry name" value="PROTEIN CBG26694"/>
    <property type="match status" value="1"/>
</dbReference>
<keyword evidence="1" id="KW-0808">Transferase</keyword>
<reference evidence="12" key="1">
    <citation type="journal article" date="2019" name="Plant Biotechnol. J.">
        <title>Genome sequencing of the Australian wild diploid species Gossypium australe highlights disease resistance and delayed gland morphogenesis.</title>
        <authorList>
            <person name="Cai Y."/>
            <person name="Cai X."/>
            <person name="Wang Q."/>
            <person name="Wang P."/>
            <person name="Zhang Y."/>
            <person name="Cai C."/>
            <person name="Xu Y."/>
            <person name="Wang K."/>
            <person name="Zhou Z."/>
            <person name="Wang C."/>
            <person name="Geng S."/>
            <person name="Li B."/>
            <person name="Dong Q."/>
            <person name="Hou Y."/>
            <person name="Wang H."/>
            <person name="Ai P."/>
            <person name="Liu Z."/>
            <person name="Yi F."/>
            <person name="Sun M."/>
            <person name="An G."/>
            <person name="Cheng J."/>
            <person name="Zhang Y."/>
            <person name="Shi Q."/>
            <person name="Xie Y."/>
            <person name="Shi X."/>
            <person name="Chang Y."/>
            <person name="Huang F."/>
            <person name="Chen Y."/>
            <person name="Hong S."/>
            <person name="Mi L."/>
            <person name="Sun Q."/>
            <person name="Zhang L."/>
            <person name="Zhou B."/>
            <person name="Peng R."/>
            <person name="Zhang X."/>
            <person name="Liu F."/>
        </authorList>
    </citation>
    <scope>NUCLEOTIDE SEQUENCE [LARGE SCALE GENOMIC DNA]</scope>
    <source>
        <strain evidence="12">cv. PA1801</strain>
    </source>
</reference>